<evidence type="ECO:0000256" key="11">
    <source>
        <dbReference type="SAM" id="Phobius"/>
    </source>
</evidence>
<dbReference type="InterPro" id="IPR040690">
    <property type="entry name" value="FtsX_ECD"/>
</dbReference>
<keyword evidence="8 10" id="KW-0472">Membrane</keyword>
<feature type="transmembrane region" description="Helical" evidence="11">
    <location>
        <begin position="268"/>
        <end position="291"/>
    </location>
</feature>
<keyword evidence="6 11" id="KW-0812">Transmembrane</keyword>
<evidence type="ECO:0000256" key="7">
    <source>
        <dbReference type="ARBA" id="ARBA00022989"/>
    </source>
</evidence>
<dbReference type="PANTHER" id="PTHR47755">
    <property type="entry name" value="CELL DIVISION PROTEIN FTSX"/>
    <property type="match status" value="1"/>
</dbReference>
<evidence type="ECO:0000256" key="6">
    <source>
        <dbReference type="ARBA" id="ARBA00022692"/>
    </source>
</evidence>
<dbReference type="Gene3D" id="3.30.70.3040">
    <property type="match status" value="1"/>
</dbReference>
<keyword evidence="7 11" id="KW-1133">Transmembrane helix</keyword>
<comment type="subcellular location">
    <subcellularLocation>
        <location evidence="1">Cell membrane</location>
        <topology evidence="1">Multi-pass membrane protein</topology>
    </subcellularLocation>
</comment>
<evidence type="ECO:0000313" key="14">
    <source>
        <dbReference type="EMBL" id="PIZ64011.1"/>
    </source>
</evidence>
<organism evidence="14 15">
    <name type="scientific">Candidatus Roizmanbacteria bacterium CG_4_10_14_0_2_um_filter_39_13</name>
    <dbReference type="NCBI Taxonomy" id="1974825"/>
    <lineage>
        <taxon>Bacteria</taxon>
        <taxon>Candidatus Roizmaniibacteriota</taxon>
    </lineage>
</organism>
<feature type="transmembrane region" description="Helical" evidence="11">
    <location>
        <begin position="16"/>
        <end position="39"/>
    </location>
</feature>
<feature type="transmembrane region" description="Helical" evidence="11">
    <location>
        <begin position="215"/>
        <end position="236"/>
    </location>
</feature>
<dbReference type="EMBL" id="PFOB01000005">
    <property type="protein sequence ID" value="PIZ64011.1"/>
    <property type="molecule type" value="Genomic_DNA"/>
</dbReference>
<dbReference type="PANTHER" id="PTHR47755:SF1">
    <property type="entry name" value="CELL DIVISION PROTEIN FTSX"/>
    <property type="match status" value="1"/>
</dbReference>
<evidence type="ECO:0000256" key="9">
    <source>
        <dbReference type="ARBA" id="ARBA00023306"/>
    </source>
</evidence>
<feature type="transmembrane region" description="Helical" evidence="11">
    <location>
        <begin position="164"/>
        <end position="188"/>
    </location>
</feature>
<dbReference type="Pfam" id="PF02687">
    <property type="entry name" value="FtsX"/>
    <property type="match status" value="1"/>
</dbReference>
<dbReference type="Pfam" id="PF18075">
    <property type="entry name" value="FtsX_ECD"/>
    <property type="match status" value="1"/>
</dbReference>
<comment type="caution">
    <text evidence="14">The sequence shown here is derived from an EMBL/GenBank/DDBJ whole genome shotgun (WGS) entry which is preliminary data.</text>
</comment>
<accession>A0A2M7U1R2</accession>
<dbReference type="Proteomes" id="UP000228503">
    <property type="component" value="Unassembled WGS sequence"/>
</dbReference>
<evidence type="ECO:0000256" key="8">
    <source>
        <dbReference type="ARBA" id="ARBA00023136"/>
    </source>
</evidence>
<reference evidence="15" key="1">
    <citation type="submission" date="2017-09" db="EMBL/GenBank/DDBJ databases">
        <title>Depth-based differentiation of microbial function through sediment-hosted aquifers and enrichment of novel symbionts in the deep terrestrial subsurface.</title>
        <authorList>
            <person name="Probst A.J."/>
            <person name="Ladd B."/>
            <person name="Jarett J.K."/>
            <person name="Geller-Mcgrath D.E."/>
            <person name="Sieber C.M.K."/>
            <person name="Emerson J.B."/>
            <person name="Anantharaman K."/>
            <person name="Thomas B.C."/>
            <person name="Malmstrom R."/>
            <person name="Stieglmeier M."/>
            <person name="Klingl A."/>
            <person name="Woyke T."/>
            <person name="Ryan C.M."/>
            <person name="Banfield J.F."/>
        </authorList>
    </citation>
    <scope>NUCLEOTIDE SEQUENCE [LARGE SCALE GENOMIC DNA]</scope>
</reference>
<proteinExistence type="inferred from homology"/>
<dbReference type="GO" id="GO:0051301">
    <property type="term" value="P:cell division"/>
    <property type="evidence" value="ECO:0007669"/>
    <property type="project" value="UniProtKB-KW"/>
</dbReference>
<evidence type="ECO:0000259" key="12">
    <source>
        <dbReference type="Pfam" id="PF02687"/>
    </source>
</evidence>
<name>A0A2M7U1R2_9BACT</name>
<keyword evidence="9 10" id="KW-0131">Cell cycle</keyword>
<dbReference type="AlphaFoldDB" id="A0A2M7U1R2"/>
<evidence type="ECO:0000256" key="10">
    <source>
        <dbReference type="PIRNR" id="PIRNR003097"/>
    </source>
</evidence>
<feature type="domain" description="FtsX extracellular" evidence="13">
    <location>
        <begin position="52"/>
        <end position="142"/>
    </location>
</feature>
<evidence type="ECO:0000256" key="2">
    <source>
        <dbReference type="ARBA" id="ARBA00007379"/>
    </source>
</evidence>
<evidence type="ECO:0000313" key="15">
    <source>
        <dbReference type="Proteomes" id="UP000228503"/>
    </source>
</evidence>
<feature type="domain" description="ABC3 transporter permease C-terminal" evidence="12">
    <location>
        <begin position="165"/>
        <end position="288"/>
    </location>
</feature>
<protein>
    <recommendedName>
        <fullName evidence="3 10">Cell division protein FtsX</fullName>
    </recommendedName>
</protein>
<evidence type="ECO:0000256" key="4">
    <source>
        <dbReference type="ARBA" id="ARBA00022475"/>
    </source>
</evidence>
<comment type="similarity">
    <text evidence="2 10">Belongs to the ABC-4 integral membrane protein family. FtsX subfamily.</text>
</comment>
<evidence type="ECO:0000256" key="3">
    <source>
        <dbReference type="ARBA" id="ARBA00021907"/>
    </source>
</evidence>
<dbReference type="PIRSF" id="PIRSF003097">
    <property type="entry name" value="FtsX"/>
    <property type="match status" value="1"/>
</dbReference>
<gene>
    <name evidence="14" type="ORF">COY16_00380</name>
</gene>
<dbReference type="GO" id="GO:0005886">
    <property type="term" value="C:plasma membrane"/>
    <property type="evidence" value="ECO:0007669"/>
    <property type="project" value="UniProtKB-SubCell"/>
</dbReference>
<evidence type="ECO:0000259" key="13">
    <source>
        <dbReference type="Pfam" id="PF18075"/>
    </source>
</evidence>
<dbReference type="InterPro" id="IPR004513">
    <property type="entry name" value="FtsX"/>
</dbReference>
<evidence type="ECO:0000256" key="1">
    <source>
        <dbReference type="ARBA" id="ARBA00004651"/>
    </source>
</evidence>
<evidence type="ECO:0000256" key="5">
    <source>
        <dbReference type="ARBA" id="ARBA00022618"/>
    </source>
</evidence>
<keyword evidence="5 10" id="KW-0132">Cell division</keyword>
<sequence>MNEIINSLRRTPYQTFAALSVLFFTLLLSGLLFISLTFLQGLLNYVETRPRVIVYFQVKAEEEQIAAVKEKIKNTNKTSEIKFVSKEEAYEIYKEFTQNDPLLLEMTSSEILPASLEIDATKPEYLPELAEMLKNQPGVDEVQYQKDIIDNLLSLTSKVRKTTAVFFGYLMFMSIIVLTTTLSFKIALKREEIGILKLLGASNMYIRKPFIGESIFLGVLATALSNIILIGTLISMNSFLHEYFAGIPNLMTTLAGVPLQVWPFNLTFAIATLAVTAIFSLFITLISSFTATNRYL</sequence>
<dbReference type="InterPro" id="IPR003838">
    <property type="entry name" value="ABC3_permease_C"/>
</dbReference>
<keyword evidence="4 10" id="KW-1003">Cell membrane</keyword>